<dbReference type="EMBL" id="JAMZIH010000283">
    <property type="protein sequence ID" value="KAJ1679596.1"/>
    <property type="molecule type" value="Genomic_DNA"/>
</dbReference>
<evidence type="ECO:0000313" key="2">
    <source>
        <dbReference type="Proteomes" id="UP001145114"/>
    </source>
</evidence>
<keyword evidence="2" id="KW-1185">Reference proteome</keyword>
<evidence type="ECO:0000313" key="1">
    <source>
        <dbReference type="EMBL" id="KAJ1679596.1"/>
    </source>
</evidence>
<gene>
    <name evidence="1" type="ORF">EV182_001722</name>
</gene>
<comment type="caution">
    <text evidence="1">The sequence shown here is derived from an EMBL/GenBank/DDBJ whole genome shotgun (WGS) entry which is preliminary data.</text>
</comment>
<protein>
    <submittedName>
        <fullName evidence="1">Uncharacterized protein</fullName>
    </submittedName>
</protein>
<feature type="non-terminal residue" evidence="1">
    <location>
        <position position="1"/>
    </location>
</feature>
<name>A0ACC1HTG2_9FUNG</name>
<reference evidence="1" key="1">
    <citation type="submission" date="2022-06" db="EMBL/GenBank/DDBJ databases">
        <title>Phylogenomic reconstructions and comparative analyses of Kickxellomycotina fungi.</title>
        <authorList>
            <person name="Reynolds N.K."/>
            <person name="Stajich J.E."/>
            <person name="Barry K."/>
            <person name="Grigoriev I.V."/>
            <person name="Crous P."/>
            <person name="Smith M.E."/>
        </authorList>
    </citation>
    <scope>NUCLEOTIDE SEQUENCE</scope>
    <source>
        <strain evidence="1">RSA 2271</strain>
    </source>
</reference>
<sequence>AASTTWLTLVWDYKLQQRREIIEMQLRKMPVDYSNDGDLIGALTTRTSGWSSKY</sequence>
<dbReference type="Proteomes" id="UP001145114">
    <property type="component" value="Unassembled WGS sequence"/>
</dbReference>
<organism evidence="1 2">
    <name type="scientific">Spiromyces aspiralis</name>
    <dbReference type="NCBI Taxonomy" id="68401"/>
    <lineage>
        <taxon>Eukaryota</taxon>
        <taxon>Fungi</taxon>
        <taxon>Fungi incertae sedis</taxon>
        <taxon>Zoopagomycota</taxon>
        <taxon>Kickxellomycotina</taxon>
        <taxon>Kickxellomycetes</taxon>
        <taxon>Kickxellales</taxon>
        <taxon>Kickxellaceae</taxon>
        <taxon>Spiromyces</taxon>
    </lineage>
</organism>
<accession>A0ACC1HTG2</accession>
<proteinExistence type="predicted"/>